<evidence type="ECO:0008006" key="3">
    <source>
        <dbReference type="Google" id="ProtNLM"/>
    </source>
</evidence>
<dbReference type="OrthoDB" id="261831at2759"/>
<evidence type="ECO:0000313" key="2">
    <source>
        <dbReference type="Proteomes" id="UP000631114"/>
    </source>
</evidence>
<protein>
    <recommendedName>
        <fullName evidence="3">Bet1-like protein</fullName>
    </recommendedName>
</protein>
<name>A0A835LUR4_9MAGN</name>
<dbReference type="Proteomes" id="UP000631114">
    <property type="component" value="Unassembled WGS sequence"/>
</dbReference>
<dbReference type="EMBL" id="JADFTS010000004">
    <property type="protein sequence ID" value="KAF9608230.1"/>
    <property type="molecule type" value="Genomic_DNA"/>
</dbReference>
<gene>
    <name evidence="1" type="ORF">IFM89_008185</name>
</gene>
<proteinExistence type="predicted"/>
<comment type="caution">
    <text evidence="1">The sequence shown here is derived from an EMBL/GenBank/DDBJ whole genome shotgun (WGS) entry which is preliminary data.</text>
</comment>
<sequence length="94" mass="10639">FTTYYKNKISSANSYKGGGSGGYYGSDPYRSREGLVTRTVSNNPDEIQLRIDPIHGDLDEEITGLHRQIGLLKNVRYNLISFFFSPICDIWTSI</sequence>
<keyword evidence="2" id="KW-1185">Reference proteome</keyword>
<feature type="non-terminal residue" evidence="1">
    <location>
        <position position="94"/>
    </location>
</feature>
<accession>A0A835LUR4</accession>
<organism evidence="1 2">
    <name type="scientific">Coptis chinensis</name>
    <dbReference type="NCBI Taxonomy" id="261450"/>
    <lineage>
        <taxon>Eukaryota</taxon>
        <taxon>Viridiplantae</taxon>
        <taxon>Streptophyta</taxon>
        <taxon>Embryophyta</taxon>
        <taxon>Tracheophyta</taxon>
        <taxon>Spermatophyta</taxon>
        <taxon>Magnoliopsida</taxon>
        <taxon>Ranunculales</taxon>
        <taxon>Ranunculaceae</taxon>
        <taxon>Coptidoideae</taxon>
        <taxon>Coptis</taxon>
    </lineage>
</organism>
<dbReference type="AlphaFoldDB" id="A0A835LUR4"/>
<reference evidence="1 2" key="1">
    <citation type="submission" date="2020-10" db="EMBL/GenBank/DDBJ databases">
        <title>The Coptis chinensis genome and diversification of protoberbering-type alkaloids.</title>
        <authorList>
            <person name="Wang B."/>
            <person name="Shu S."/>
            <person name="Song C."/>
            <person name="Liu Y."/>
        </authorList>
    </citation>
    <scope>NUCLEOTIDE SEQUENCE [LARGE SCALE GENOMIC DNA]</scope>
    <source>
        <strain evidence="1">HL-2020</strain>
        <tissue evidence="1">Leaf</tissue>
    </source>
</reference>
<evidence type="ECO:0000313" key="1">
    <source>
        <dbReference type="EMBL" id="KAF9608230.1"/>
    </source>
</evidence>